<dbReference type="PANTHER" id="PTHR42806">
    <property type="entry name" value="GLYCINE CLEAVAGE SYSTEM P-PROTEIN"/>
    <property type="match status" value="1"/>
</dbReference>
<dbReference type="InterPro" id="IPR049315">
    <property type="entry name" value="GDC-P_N"/>
</dbReference>
<dbReference type="InterPro" id="IPR015424">
    <property type="entry name" value="PyrdxlP-dep_Trfase"/>
</dbReference>
<dbReference type="AlphaFoldDB" id="A0A1N5T261"/>
<dbReference type="KEGG" id="cdiv:CPM_0410"/>
<dbReference type="InterPro" id="IPR015421">
    <property type="entry name" value="PyrdxlP-dep_Trfase_major"/>
</dbReference>
<dbReference type="GO" id="GO:0004375">
    <property type="term" value="F:glycine dehydrogenase (decarboxylating) activity"/>
    <property type="evidence" value="ECO:0007669"/>
    <property type="project" value="InterPro"/>
</dbReference>
<dbReference type="PIRSF" id="PIRSF006815">
    <property type="entry name" value="GcvPA"/>
    <property type="match status" value="1"/>
</dbReference>
<dbReference type="InterPro" id="IPR015422">
    <property type="entry name" value="PyrdxlP-dep_Trfase_small"/>
</dbReference>
<evidence type="ECO:0000313" key="6">
    <source>
        <dbReference type="Proteomes" id="UP000195607"/>
    </source>
</evidence>
<reference evidence="5" key="2">
    <citation type="submission" date="2016-06" db="EMBL/GenBank/DDBJ databases">
        <authorList>
            <person name="Toshchakov V.S."/>
        </authorList>
    </citation>
    <scope>NUCLEOTIDE SEQUENCE [LARGE SCALE GENOMIC DNA]</scope>
    <source>
        <strain>PM4 (JCM 30641</strain>
        <strain evidence="5">\VKM B-2940)</strain>
    </source>
</reference>
<dbReference type="Gene3D" id="3.40.640.10">
    <property type="entry name" value="Type I PLP-dependent aspartate aminotransferase-like (Major domain)"/>
    <property type="match status" value="1"/>
</dbReference>
<protein>
    <submittedName>
        <fullName evidence="3">Glycine dehydrogenase subunit 1</fullName>
    </submittedName>
</protein>
<dbReference type="SUPFAM" id="SSF53383">
    <property type="entry name" value="PLP-dependent transferases"/>
    <property type="match status" value="1"/>
</dbReference>
<dbReference type="Proteomes" id="UP000195607">
    <property type="component" value="Chromosome I"/>
</dbReference>
<feature type="domain" description="Glycine cleavage system P-protein N-terminal" evidence="2">
    <location>
        <begin position="12"/>
        <end position="444"/>
    </location>
</feature>
<dbReference type="InterPro" id="IPR023010">
    <property type="entry name" value="GcvPA"/>
</dbReference>
<dbReference type="Gene3D" id="3.90.1150.10">
    <property type="entry name" value="Aspartate Aminotransferase, domain 1"/>
    <property type="match status" value="1"/>
</dbReference>
<accession>A0A1N5T261</accession>
<keyword evidence="1" id="KW-0560">Oxidoreductase</keyword>
<evidence type="ECO:0000259" key="2">
    <source>
        <dbReference type="Pfam" id="PF02347"/>
    </source>
</evidence>
<keyword evidence="5" id="KW-1185">Reference proteome</keyword>
<dbReference type="Pfam" id="PF02347">
    <property type="entry name" value="GDC-P"/>
    <property type="match status" value="1"/>
</dbReference>
<evidence type="ECO:0000313" key="4">
    <source>
        <dbReference type="EMBL" id="SJK84294.1"/>
    </source>
</evidence>
<dbReference type="Proteomes" id="UP000187822">
    <property type="component" value="Chromosome I"/>
</dbReference>
<dbReference type="PANTHER" id="PTHR42806:SF1">
    <property type="entry name" value="GLYCINE DEHYDROGENASE (DECARBOXYLATING)"/>
    <property type="match status" value="1"/>
</dbReference>
<organism evidence="3 6">
    <name type="scientific">Cuniculiplasma divulgatum</name>
    <dbReference type="NCBI Taxonomy" id="1673428"/>
    <lineage>
        <taxon>Archaea</taxon>
        <taxon>Methanobacteriati</taxon>
        <taxon>Thermoplasmatota</taxon>
        <taxon>Thermoplasmata</taxon>
        <taxon>Thermoplasmatales</taxon>
        <taxon>Cuniculiplasmataceae</taxon>
        <taxon>Cuniculiplasma</taxon>
    </lineage>
</organism>
<gene>
    <name evidence="4" type="ORF">CPM_0410</name>
    <name evidence="3" type="ORF">CSP5_0438</name>
</gene>
<evidence type="ECO:0000256" key="1">
    <source>
        <dbReference type="ARBA" id="ARBA00023002"/>
    </source>
</evidence>
<proteinExistence type="predicted"/>
<dbReference type="GO" id="GO:0009116">
    <property type="term" value="P:nucleoside metabolic process"/>
    <property type="evidence" value="ECO:0007669"/>
    <property type="project" value="InterPro"/>
</dbReference>
<evidence type="ECO:0000313" key="3">
    <source>
        <dbReference type="EMBL" id="SIM42453.1"/>
    </source>
</evidence>
<dbReference type="EMBL" id="LT671858">
    <property type="protein sequence ID" value="SIM42453.1"/>
    <property type="molecule type" value="Genomic_DNA"/>
</dbReference>
<dbReference type="EMBL" id="LT719092">
    <property type="protein sequence ID" value="SJK84294.1"/>
    <property type="molecule type" value="Genomic_DNA"/>
</dbReference>
<reference evidence="3 6" key="1">
    <citation type="submission" date="2016-04" db="EMBL/GenBank/DDBJ databases">
        <authorList>
            <person name="Evans L.H."/>
            <person name="Alamgir A."/>
            <person name="Owens N."/>
            <person name="Weber N.D."/>
            <person name="Virtaneva K."/>
            <person name="Barbian K."/>
            <person name="Babar A."/>
            <person name="Rosenke K."/>
        </authorList>
    </citation>
    <scope>NUCLEOTIDE SEQUENCE [LARGE SCALE GENOMIC DNA]</scope>
    <source>
        <strain evidence="3">S5</strain>
        <strain evidence="6">S5(T) (JCM 30642 \VKM B-2941)</strain>
    </source>
</reference>
<dbReference type="NCBIfam" id="NF001696">
    <property type="entry name" value="PRK00451.1"/>
    <property type="match status" value="1"/>
</dbReference>
<dbReference type="STRING" id="1673428.CPM_0410"/>
<sequence>MITLVVDSMDTDNDLLAYLGMNDYEDLFRDIPNNIRSDIKSIGGGRSEMDVMFESERIGSKNAINMKIFLGLGAYERFIPSSIPNIIMRNEFITSYTPYQAEISQGMLHSLFEYQSIISDLSKMDVTNSSMYDGPTGLGEAVRMAHRINGKKTVLIPENIRLSHRQVIKTYITGLDILLKPYPVNEDGTINLDKLIQLIDEDTSAIITYNPSNYGTIDPGVANIKEIKKAAIHIAYYDPVSLAIIKSPGDYDADIAVGEGQQLGISLSYGGPYLGIFSFKEKYVRKSPGRLIGETVDTKGKRAFVMTLQTREQHIRRDKAMSNICTNQALLAIASSAYLSILGKKGLRWVASRSMENVSKTFKKMEKVSYVKVHKWKNPFFTDFIVDAGVKSDTLMANLEKAGFLGGLKANSFLFTMPDKLKNDVFFAATEMRNDSEIDQLITAMEAI</sequence>
<name>A0A1N5T261_9ARCH</name>
<reference evidence="4" key="3">
    <citation type="submission" date="2016-06" db="EMBL/GenBank/DDBJ databases">
        <authorList>
            <person name="Olsen C.W."/>
            <person name="Carey S."/>
            <person name="Hinshaw L."/>
            <person name="Karasin A.I."/>
        </authorList>
    </citation>
    <scope>NUCLEOTIDE SEQUENCE [LARGE SCALE GENOMIC DNA]</scope>
    <source>
        <strain evidence="4">PM4</strain>
    </source>
</reference>
<evidence type="ECO:0000313" key="5">
    <source>
        <dbReference type="Proteomes" id="UP000187822"/>
    </source>
</evidence>